<gene>
    <name evidence="8" type="ORF">SAMN05660429_01130</name>
</gene>
<dbReference type="InterPro" id="IPR035874">
    <property type="entry name" value="IDS"/>
</dbReference>
<evidence type="ECO:0000256" key="6">
    <source>
        <dbReference type="ARBA" id="ARBA00022837"/>
    </source>
</evidence>
<name>A0A1I0C2S7_THASX</name>
<sequence>MKVLINSMMTIVLVMLGWISINSVYAADTNEAKNKPNILFVAFDDLRPLIGAYGEAEPKTPNIDAFAHDAVRFDRAYVNYPLCNPSRAAMLTGIRFDNNHDNFKDNKHPKLIVKQTTWPRILKDNGYWTATRGKLYHGNVPSSEKHTWHVAGEFWPKSRFKDGGPEIQQRIVDIGGREDQIKDYLKKGSGPGALMYASVDGPDDLLNDGKVAKDVVDMIKHRRDKSKPFMIAAGFSRPHMPWVAPKRYFDMYPADAGKIADFPEGAKQQFDAQTYKSKTRNGLWNEGVDDETAQKLIRGYMASTSFADAQMGKIINALKEEGLYEDTIIIVWGDHGYHLTDHGLWRKNTPFNISLRSPLLIKAPGIKPGDVVEQVVQNIDLYPTIMELTGISAPESIVYHGNSLVPLLADSSSSWTNLVHTSSAKGSYGVVTDKYRFTVYADGRKALYNLETDPHEWNNLAQDKAYQPLIKDFEIKMQSVVWNSAK</sequence>
<dbReference type="STRING" id="349064.SAMN05660429_01130"/>
<dbReference type="OrthoDB" id="9803751at2"/>
<keyword evidence="3" id="KW-0479">Metal-binding</keyword>
<keyword evidence="6" id="KW-0106">Calcium</keyword>
<dbReference type="PANTHER" id="PTHR45953">
    <property type="entry name" value="IDURONATE 2-SULFATASE"/>
    <property type="match status" value="1"/>
</dbReference>
<dbReference type="GO" id="GO:0004423">
    <property type="term" value="F:iduronate-2-sulfatase activity"/>
    <property type="evidence" value="ECO:0007669"/>
    <property type="project" value="InterPro"/>
</dbReference>
<evidence type="ECO:0000256" key="5">
    <source>
        <dbReference type="ARBA" id="ARBA00022801"/>
    </source>
</evidence>
<accession>A0A1I0C2S7</accession>
<evidence type="ECO:0000256" key="4">
    <source>
        <dbReference type="ARBA" id="ARBA00022729"/>
    </source>
</evidence>
<proteinExistence type="inferred from homology"/>
<protein>
    <submittedName>
        <fullName evidence="8">Uncharacterized sulfatase</fullName>
    </submittedName>
</protein>
<dbReference type="InterPro" id="IPR017850">
    <property type="entry name" value="Alkaline_phosphatase_core_sf"/>
</dbReference>
<dbReference type="GO" id="GO:0046872">
    <property type="term" value="F:metal ion binding"/>
    <property type="evidence" value="ECO:0007669"/>
    <property type="project" value="UniProtKB-KW"/>
</dbReference>
<dbReference type="EMBL" id="FOHK01000004">
    <property type="protein sequence ID" value="SET13170.1"/>
    <property type="molecule type" value="Genomic_DNA"/>
</dbReference>
<dbReference type="AlphaFoldDB" id="A0A1I0C2S7"/>
<dbReference type="Gene3D" id="3.40.720.10">
    <property type="entry name" value="Alkaline Phosphatase, subunit A"/>
    <property type="match status" value="1"/>
</dbReference>
<comment type="similarity">
    <text evidence="2">Belongs to the sulfatase family.</text>
</comment>
<evidence type="ECO:0000259" key="7">
    <source>
        <dbReference type="Pfam" id="PF00884"/>
    </source>
</evidence>
<evidence type="ECO:0000256" key="1">
    <source>
        <dbReference type="ARBA" id="ARBA00001913"/>
    </source>
</evidence>
<feature type="domain" description="Sulfatase N-terminal" evidence="7">
    <location>
        <begin position="36"/>
        <end position="391"/>
    </location>
</feature>
<evidence type="ECO:0000313" key="9">
    <source>
        <dbReference type="Proteomes" id="UP000199308"/>
    </source>
</evidence>
<keyword evidence="9" id="KW-1185">Reference proteome</keyword>
<dbReference type="PANTHER" id="PTHR45953:SF1">
    <property type="entry name" value="IDURONATE 2-SULFATASE"/>
    <property type="match status" value="1"/>
</dbReference>
<dbReference type="Pfam" id="PF00884">
    <property type="entry name" value="Sulfatase"/>
    <property type="match status" value="1"/>
</dbReference>
<comment type="cofactor">
    <cofactor evidence="1">
        <name>Ca(2+)</name>
        <dbReference type="ChEBI" id="CHEBI:29108"/>
    </cofactor>
</comment>
<organism evidence="8 9">
    <name type="scientific">Thalassotalea agarivorans</name>
    <name type="common">Thalassomonas agarivorans</name>
    <dbReference type="NCBI Taxonomy" id="349064"/>
    <lineage>
        <taxon>Bacteria</taxon>
        <taxon>Pseudomonadati</taxon>
        <taxon>Pseudomonadota</taxon>
        <taxon>Gammaproteobacteria</taxon>
        <taxon>Alteromonadales</taxon>
        <taxon>Colwelliaceae</taxon>
        <taxon>Thalassotalea</taxon>
    </lineage>
</organism>
<keyword evidence="5" id="KW-0378">Hydrolase</keyword>
<dbReference type="Proteomes" id="UP000199308">
    <property type="component" value="Unassembled WGS sequence"/>
</dbReference>
<reference evidence="8 9" key="1">
    <citation type="submission" date="2016-10" db="EMBL/GenBank/DDBJ databases">
        <authorList>
            <person name="de Groot N.N."/>
        </authorList>
    </citation>
    <scope>NUCLEOTIDE SEQUENCE [LARGE SCALE GENOMIC DNA]</scope>
    <source>
        <strain evidence="8 9">DSM 19706</strain>
    </source>
</reference>
<evidence type="ECO:0000256" key="3">
    <source>
        <dbReference type="ARBA" id="ARBA00022723"/>
    </source>
</evidence>
<evidence type="ECO:0000256" key="2">
    <source>
        <dbReference type="ARBA" id="ARBA00008779"/>
    </source>
</evidence>
<dbReference type="SUPFAM" id="SSF53649">
    <property type="entry name" value="Alkaline phosphatase-like"/>
    <property type="match status" value="1"/>
</dbReference>
<evidence type="ECO:0000313" key="8">
    <source>
        <dbReference type="EMBL" id="SET13170.1"/>
    </source>
</evidence>
<keyword evidence="4" id="KW-0732">Signal</keyword>
<dbReference type="GO" id="GO:0005737">
    <property type="term" value="C:cytoplasm"/>
    <property type="evidence" value="ECO:0007669"/>
    <property type="project" value="TreeGrafter"/>
</dbReference>
<dbReference type="InterPro" id="IPR000917">
    <property type="entry name" value="Sulfatase_N"/>
</dbReference>
<dbReference type="CDD" id="cd16030">
    <property type="entry name" value="iduronate-2-sulfatase"/>
    <property type="match status" value="1"/>
</dbReference>
<dbReference type="RefSeq" id="WP_093328371.1">
    <property type="nucleotide sequence ID" value="NZ_AP027363.1"/>
</dbReference>